<reference evidence="2 3" key="1">
    <citation type="journal article" date="2024" name="J Genomics">
        <title>Draft genome sequencing and assembly of Favolaschia claudopus CIRM-BRFM 2984 isolated from oak limbs.</title>
        <authorList>
            <person name="Navarro D."/>
            <person name="Drula E."/>
            <person name="Chaduli D."/>
            <person name="Cazenave R."/>
            <person name="Ahrendt S."/>
            <person name="Wang J."/>
            <person name="Lipzen A."/>
            <person name="Daum C."/>
            <person name="Barry K."/>
            <person name="Grigoriev I.V."/>
            <person name="Favel A."/>
            <person name="Rosso M.N."/>
            <person name="Martin F."/>
        </authorList>
    </citation>
    <scope>NUCLEOTIDE SEQUENCE [LARGE SCALE GENOMIC DNA]</scope>
    <source>
        <strain evidence="2 3">CIRM-BRFM 2984</strain>
    </source>
</reference>
<feature type="compositionally biased region" description="Basic and acidic residues" evidence="1">
    <location>
        <begin position="256"/>
        <end position="276"/>
    </location>
</feature>
<dbReference type="Proteomes" id="UP001362999">
    <property type="component" value="Unassembled WGS sequence"/>
</dbReference>
<accession>A0AAW0ATL0</accession>
<protein>
    <submittedName>
        <fullName evidence="2">Uncharacterized protein</fullName>
    </submittedName>
</protein>
<dbReference type="AlphaFoldDB" id="A0AAW0ATL0"/>
<feature type="region of interest" description="Disordered" evidence="1">
    <location>
        <begin position="123"/>
        <end position="213"/>
    </location>
</feature>
<dbReference type="EMBL" id="JAWWNJ010000049">
    <property type="protein sequence ID" value="KAK7016833.1"/>
    <property type="molecule type" value="Genomic_DNA"/>
</dbReference>
<gene>
    <name evidence="2" type="ORF">R3P38DRAFT_3320747</name>
</gene>
<proteinExistence type="predicted"/>
<organism evidence="2 3">
    <name type="scientific">Favolaschia claudopus</name>
    <dbReference type="NCBI Taxonomy" id="2862362"/>
    <lineage>
        <taxon>Eukaryota</taxon>
        <taxon>Fungi</taxon>
        <taxon>Dikarya</taxon>
        <taxon>Basidiomycota</taxon>
        <taxon>Agaricomycotina</taxon>
        <taxon>Agaricomycetes</taxon>
        <taxon>Agaricomycetidae</taxon>
        <taxon>Agaricales</taxon>
        <taxon>Marasmiineae</taxon>
        <taxon>Mycenaceae</taxon>
        <taxon>Favolaschia</taxon>
    </lineage>
</organism>
<feature type="region of interest" description="Disordered" evidence="1">
    <location>
        <begin position="253"/>
        <end position="282"/>
    </location>
</feature>
<feature type="compositionally biased region" description="Basic residues" evidence="1">
    <location>
        <begin position="166"/>
        <end position="183"/>
    </location>
</feature>
<sequence length="517" mass="57640">MEFLEFIASHPQMQPWGSNPMSIFLFFSLATFRVNCESWLLPCLKELNYPYLRGWNTENVYRAVMNLSFFQKDQYFSATYQIPFPSPDPRFRAVIRETANYRYYLNILKKELYRPAPKLPGVFSDAGHGESSGGGSSGTSTDADPDTDPEDRTSSTHDAGGGAAAHPKRKLGQSSRRRLRVKAKSTGTHTSTSAQPSPPQTSAMPPPEHMPANLDDLPNACPYCATKPMKERCIRFLRVKYHNCKHLIGGALTSAPEHDRLPPKPPPEPKDGEAPKPRPVPRYFHPYRDLKMQLVKFRAPVYEHCGKDIVRFIWVHEDGTWEYVGGVRFKPFSEETLARLLYNHRLVVVRAIRRRAIMQIWAYGTMTATGTRQPMGGAPGDVYGPYACHQGDTIHDINALGREGIDADILVEVGDTIIPGLKTELSNLAAESGLHYLGSTGVSNFTCTNYISCIHPDADLGLDDIRNGRGGKDGLGMLTPCFGYSMVGMSMVQICQLKVSCVRQSRRVNIPAGLQRM</sequence>
<feature type="compositionally biased region" description="Pro residues" evidence="1">
    <location>
        <begin position="196"/>
        <end position="209"/>
    </location>
</feature>
<name>A0AAW0ATL0_9AGAR</name>
<comment type="caution">
    <text evidence="2">The sequence shown here is derived from an EMBL/GenBank/DDBJ whole genome shotgun (WGS) entry which is preliminary data.</text>
</comment>
<keyword evidence="3" id="KW-1185">Reference proteome</keyword>
<evidence type="ECO:0000313" key="3">
    <source>
        <dbReference type="Proteomes" id="UP001362999"/>
    </source>
</evidence>
<evidence type="ECO:0000313" key="2">
    <source>
        <dbReference type="EMBL" id="KAK7016833.1"/>
    </source>
</evidence>
<evidence type="ECO:0000256" key="1">
    <source>
        <dbReference type="SAM" id="MobiDB-lite"/>
    </source>
</evidence>